<dbReference type="Proteomes" id="UP000230066">
    <property type="component" value="Unassembled WGS sequence"/>
</dbReference>
<sequence length="257" mass="28914">MFAFFISVCKTKKEAFAQRTFYSSRSKTDQTLDRSPQDQELQPKDDVFNFVARTKMKAALYMMNPSVQWGLTPFDSTFRETNCWISVIAAKMFFFFGRGLSSLPFILLFWAFVFSFKRGLPMLEKSRSHLPESDPTEAAKIDRCGFCAHVDNPHPSAPLEALTANFSMKKAIIKGMSFVKAHQNYVDNKFPVITHHVGFSSSLTFHCGVKVSGHRAPSQALAGSAVQIATFQALLLRKIVERMESQAVPIPRNSPVL</sequence>
<keyword evidence="1" id="KW-0812">Transmembrane</keyword>
<comment type="caution">
    <text evidence="2">The sequence shown here is derived from an EMBL/GenBank/DDBJ whole genome shotgun (WGS) entry which is preliminary data.</text>
</comment>
<keyword evidence="3" id="KW-1185">Reference proteome</keyword>
<evidence type="ECO:0000313" key="2">
    <source>
        <dbReference type="EMBL" id="THD23583.1"/>
    </source>
</evidence>
<evidence type="ECO:0000313" key="3">
    <source>
        <dbReference type="Proteomes" id="UP000230066"/>
    </source>
</evidence>
<organism evidence="2 3">
    <name type="scientific">Fasciola hepatica</name>
    <name type="common">Liver fluke</name>
    <dbReference type="NCBI Taxonomy" id="6192"/>
    <lineage>
        <taxon>Eukaryota</taxon>
        <taxon>Metazoa</taxon>
        <taxon>Spiralia</taxon>
        <taxon>Lophotrochozoa</taxon>
        <taxon>Platyhelminthes</taxon>
        <taxon>Trematoda</taxon>
        <taxon>Digenea</taxon>
        <taxon>Plagiorchiida</taxon>
        <taxon>Echinostomata</taxon>
        <taxon>Echinostomatoidea</taxon>
        <taxon>Fasciolidae</taxon>
        <taxon>Fasciola</taxon>
    </lineage>
</organism>
<dbReference type="AlphaFoldDB" id="A0A4E0R723"/>
<dbReference type="EMBL" id="JXXN02002066">
    <property type="protein sequence ID" value="THD23583.1"/>
    <property type="molecule type" value="Genomic_DNA"/>
</dbReference>
<keyword evidence="1" id="KW-0472">Membrane</keyword>
<feature type="transmembrane region" description="Helical" evidence="1">
    <location>
        <begin position="92"/>
        <end position="116"/>
    </location>
</feature>
<protein>
    <submittedName>
        <fullName evidence="2">Uncharacterized protein</fullName>
    </submittedName>
</protein>
<keyword evidence="1" id="KW-1133">Transmembrane helix</keyword>
<evidence type="ECO:0000256" key="1">
    <source>
        <dbReference type="SAM" id="Phobius"/>
    </source>
</evidence>
<reference evidence="2" key="1">
    <citation type="submission" date="2019-03" db="EMBL/GenBank/DDBJ databases">
        <title>Improved annotation for the trematode Fasciola hepatica.</title>
        <authorList>
            <person name="Choi Y.-J."/>
            <person name="Martin J."/>
            <person name="Mitreva M."/>
        </authorList>
    </citation>
    <scope>NUCLEOTIDE SEQUENCE [LARGE SCALE GENOMIC DNA]</scope>
</reference>
<gene>
    <name evidence="2" type="ORF">D915_003826</name>
</gene>
<name>A0A4E0R723_FASHE</name>
<proteinExistence type="predicted"/>
<accession>A0A4E0R723</accession>